<evidence type="ECO:0000256" key="2">
    <source>
        <dbReference type="ARBA" id="ARBA00006167"/>
    </source>
</evidence>
<dbReference type="InterPro" id="IPR011615">
    <property type="entry name" value="p53_DNA-bd"/>
</dbReference>
<evidence type="ECO:0000259" key="12">
    <source>
        <dbReference type="Pfam" id="PF00870"/>
    </source>
</evidence>
<comment type="similarity">
    <text evidence="2">Belongs to the p53 family.</text>
</comment>
<keyword evidence="8" id="KW-0010">Activator</keyword>
<feature type="binding site" evidence="11">
    <location>
        <position position="241"/>
    </location>
    <ligand>
        <name>Zn(2+)</name>
        <dbReference type="ChEBI" id="CHEBI:29105"/>
    </ligand>
</feature>
<keyword evidence="7 13" id="KW-0238">DNA-binding</keyword>
<keyword evidence="6" id="KW-0805">Transcription regulation</keyword>
<keyword evidence="9" id="KW-0804">Transcription</keyword>
<sequence>MMDEPKFEDLSNMQLVNEDIFNFDQNDGNFQVLNPLLHNFDEIVVNPHSEYCFTTPMENGIIVDLNYPQIPEKENCGTCTTGSVKSRPTGIIPCQDEFGGHMNFEVMLDSSSQSYRQKWHYSVALQKIFIDIDNVLLLNFKYDYEKIPCDIPLFVRAMPMYSAANWLKEPVERCLQHLSPIDQLNKSFTHLEHVLRCDNDSTTYHIDQNSKRKSVVTLLSRPEHGSDSTRLSYRFVCKTSCFSGMQRRPIIVIFTLEDNNGQVLGRRILPVKICSCPKRDMEREEQDTKLKKNTVFRRNKKCITQKNHHHHHHHHYDNGSPPNKLIKIETSTESETEIKNDNPYTLPFNYVTNKKENYKIILENVYTVVAGASLLHNIKDTKPFLDDLKSKLDNLK</sequence>
<evidence type="ECO:0000256" key="11">
    <source>
        <dbReference type="PIRSR" id="PIRSR602117-1"/>
    </source>
</evidence>
<dbReference type="PANTHER" id="PTHR11447:SF16">
    <property type="entry name" value="P53 PROTEIN LONG FORM VARIANT 1"/>
    <property type="match status" value="1"/>
</dbReference>
<proteinExistence type="inferred from homology"/>
<dbReference type="PANTHER" id="PTHR11447">
    <property type="entry name" value="CELLULAR TUMOR ANTIGEN P53"/>
    <property type="match status" value="1"/>
</dbReference>
<dbReference type="OrthoDB" id="5915660at2759"/>
<dbReference type="GO" id="GO:0006915">
    <property type="term" value="P:apoptotic process"/>
    <property type="evidence" value="ECO:0007669"/>
    <property type="project" value="UniProtKB-KW"/>
</dbReference>
<keyword evidence="3" id="KW-0053">Apoptosis</keyword>
<dbReference type="InterPro" id="IPR008967">
    <property type="entry name" value="p53-like_TF_DNA-bd_sf"/>
</dbReference>
<organism evidence="13 14">
    <name type="scientific">Cinara cedri</name>
    <dbReference type="NCBI Taxonomy" id="506608"/>
    <lineage>
        <taxon>Eukaryota</taxon>
        <taxon>Metazoa</taxon>
        <taxon>Ecdysozoa</taxon>
        <taxon>Arthropoda</taxon>
        <taxon>Hexapoda</taxon>
        <taxon>Insecta</taxon>
        <taxon>Pterygota</taxon>
        <taxon>Neoptera</taxon>
        <taxon>Paraneoptera</taxon>
        <taxon>Hemiptera</taxon>
        <taxon>Sternorrhyncha</taxon>
        <taxon>Aphidomorpha</taxon>
        <taxon>Aphidoidea</taxon>
        <taxon>Aphididae</taxon>
        <taxon>Lachninae</taxon>
        <taxon>Cinara</taxon>
    </lineage>
</organism>
<evidence type="ECO:0000313" key="14">
    <source>
        <dbReference type="Proteomes" id="UP000325440"/>
    </source>
</evidence>
<keyword evidence="4 11" id="KW-0479">Metal-binding</keyword>
<evidence type="ECO:0000256" key="6">
    <source>
        <dbReference type="ARBA" id="ARBA00023015"/>
    </source>
</evidence>
<evidence type="ECO:0000256" key="10">
    <source>
        <dbReference type="ARBA" id="ARBA00023242"/>
    </source>
</evidence>
<feature type="domain" description="p53 DNA-binding" evidence="12">
    <location>
        <begin position="94"/>
        <end position="287"/>
    </location>
</feature>
<dbReference type="AlphaFoldDB" id="A0A5E4N5X8"/>
<dbReference type="InterPro" id="IPR002117">
    <property type="entry name" value="p53_tumour_suppressor"/>
</dbReference>
<dbReference type="Gene3D" id="2.60.40.720">
    <property type="match status" value="1"/>
</dbReference>
<feature type="binding site" evidence="11">
    <location>
        <position position="174"/>
    </location>
    <ligand>
        <name>Zn(2+)</name>
        <dbReference type="ChEBI" id="CHEBI:29105"/>
    </ligand>
</feature>
<evidence type="ECO:0000256" key="1">
    <source>
        <dbReference type="ARBA" id="ARBA00004123"/>
    </source>
</evidence>
<keyword evidence="5 11" id="KW-0862">Zinc</keyword>
<dbReference type="GO" id="GO:0000981">
    <property type="term" value="F:DNA-binding transcription factor activity, RNA polymerase II-specific"/>
    <property type="evidence" value="ECO:0007669"/>
    <property type="project" value="TreeGrafter"/>
</dbReference>
<keyword evidence="10" id="KW-0539">Nucleus</keyword>
<evidence type="ECO:0000256" key="7">
    <source>
        <dbReference type="ARBA" id="ARBA00023125"/>
    </source>
</evidence>
<dbReference type="GO" id="GO:0000978">
    <property type="term" value="F:RNA polymerase II cis-regulatory region sequence-specific DNA binding"/>
    <property type="evidence" value="ECO:0007669"/>
    <property type="project" value="TreeGrafter"/>
</dbReference>
<dbReference type="Proteomes" id="UP000325440">
    <property type="component" value="Unassembled WGS sequence"/>
</dbReference>
<evidence type="ECO:0000256" key="4">
    <source>
        <dbReference type="ARBA" id="ARBA00022723"/>
    </source>
</evidence>
<feature type="binding site" evidence="11">
    <location>
        <position position="177"/>
    </location>
    <ligand>
        <name>Zn(2+)</name>
        <dbReference type="ChEBI" id="CHEBI:29105"/>
    </ligand>
</feature>
<reference evidence="13 14" key="1">
    <citation type="submission" date="2019-08" db="EMBL/GenBank/DDBJ databases">
        <authorList>
            <person name="Alioto T."/>
            <person name="Alioto T."/>
            <person name="Gomez Garrido J."/>
        </authorList>
    </citation>
    <scope>NUCLEOTIDE SEQUENCE [LARGE SCALE GENOMIC DNA]</scope>
</reference>
<gene>
    <name evidence="13" type="ORF">CINCED_3A023143</name>
</gene>
<comment type="subcellular location">
    <subcellularLocation>
        <location evidence="1">Nucleus</location>
    </subcellularLocation>
</comment>
<evidence type="ECO:0000256" key="9">
    <source>
        <dbReference type="ARBA" id="ARBA00023163"/>
    </source>
</evidence>
<dbReference type="EMBL" id="CABPRJ010001460">
    <property type="protein sequence ID" value="VVC37991.1"/>
    <property type="molecule type" value="Genomic_DNA"/>
</dbReference>
<dbReference type="InterPro" id="IPR012346">
    <property type="entry name" value="p53/RUNT-type_TF_DNA-bd_sf"/>
</dbReference>
<comment type="cofactor">
    <cofactor evidence="11">
        <name>Zn(2+)</name>
        <dbReference type="ChEBI" id="CHEBI:29105"/>
    </cofactor>
    <text evidence="11">Binds 1 zinc ion per subunit.</text>
</comment>
<accession>A0A5E4N5X8</accession>
<evidence type="ECO:0000313" key="13">
    <source>
        <dbReference type="EMBL" id="VVC37991.1"/>
    </source>
</evidence>
<dbReference type="PRINTS" id="PR00386">
    <property type="entry name" value="P53SUPPRESSR"/>
</dbReference>
<evidence type="ECO:0000256" key="3">
    <source>
        <dbReference type="ARBA" id="ARBA00022703"/>
    </source>
</evidence>
<evidence type="ECO:0000256" key="5">
    <source>
        <dbReference type="ARBA" id="ARBA00022833"/>
    </source>
</evidence>
<evidence type="ECO:0000256" key="8">
    <source>
        <dbReference type="ARBA" id="ARBA00023159"/>
    </source>
</evidence>
<dbReference type="GO" id="GO:0005634">
    <property type="term" value="C:nucleus"/>
    <property type="evidence" value="ECO:0007669"/>
    <property type="project" value="UniProtKB-SubCell"/>
</dbReference>
<feature type="binding site" evidence="11">
    <location>
        <position position="237"/>
    </location>
    <ligand>
        <name>Zn(2+)</name>
        <dbReference type="ChEBI" id="CHEBI:29105"/>
    </ligand>
</feature>
<dbReference type="Pfam" id="PF00870">
    <property type="entry name" value="P53"/>
    <property type="match status" value="1"/>
</dbReference>
<dbReference type="SUPFAM" id="SSF49417">
    <property type="entry name" value="p53-like transcription factors"/>
    <property type="match status" value="1"/>
</dbReference>
<protein>
    <submittedName>
        <fullName evidence="13">p53-like transcription factor, DNA-binding,p53, DNA-binding domain,p53 tumour suppressor family,p53/RUNT</fullName>
    </submittedName>
</protein>
<keyword evidence="14" id="KW-1185">Reference proteome</keyword>
<dbReference type="GO" id="GO:0046872">
    <property type="term" value="F:metal ion binding"/>
    <property type="evidence" value="ECO:0007669"/>
    <property type="project" value="UniProtKB-KW"/>
</dbReference>
<dbReference type="CDD" id="cd08367">
    <property type="entry name" value="P53"/>
    <property type="match status" value="1"/>
</dbReference>
<name>A0A5E4N5X8_9HEMI</name>